<dbReference type="RefSeq" id="WP_184585952.1">
    <property type="nucleotide sequence ID" value="NZ_JACHLI010000001.1"/>
</dbReference>
<feature type="transmembrane region" description="Helical" evidence="1">
    <location>
        <begin position="49"/>
        <end position="77"/>
    </location>
</feature>
<sequence>MSDPKKAASNASNQCTASLFFRKLIPWLVTEMRGELGQKLKFFVKMTGLFAGGLTGLFLGLAVAAYAIGWICAWIGYPFNLLYPGRSPSYRDIMLLGLILLIMGVSLFIGIKGLIGRLIECIRALRRFAAKVCSYGSKEGAGA</sequence>
<dbReference type="Proteomes" id="UP000566995">
    <property type="component" value="Unassembled WGS sequence"/>
</dbReference>
<feature type="transmembrane region" description="Helical" evidence="1">
    <location>
        <begin position="93"/>
        <end position="115"/>
    </location>
</feature>
<organism evidence="2 3">
    <name type="scientific">Pseudomonas nitroreducens</name>
    <dbReference type="NCBI Taxonomy" id="46680"/>
    <lineage>
        <taxon>Bacteria</taxon>
        <taxon>Pseudomonadati</taxon>
        <taxon>Pseudomonadota</taxon>
        <taxon>Gammaproteobacteria</taxon>
        <taxon>Pseudomonadales</taxon>
        <taxon>Pseudomonadaceae</taxon>
        <taxon>Pseudomonas</taxon>
    </lineage>
</organism>
<reference evidence="2 3" key="1">
    <citation type="submission" date="2020-08" db="EMBL/GenBank/DDBJ databases">
        <title>Functional genomics of gut bacteria from endangered species of beetles.</title>
        <authorList>
            <person name="Carlos-Shanley C."/>
        </authorList>
    </citation>
    <scope>NUCLEOTIDE SEQUENCE [LARGE SCALE GENOMIC DNA]</scope>
    <source>
        <strain evidence="2 3">S00179</strain>
    </source>
</reference>
<accession>A0A7W7KF64</accession>
<gene>
    <name evidence="2" type="ORF">HNP46_000513</name>
</gene>
<evidence type="ECO:0000313" key="2">
    <source>
        <dbReference type="EMBL" id="MBB4861702.1"/>
    </source>
</evidence>
<keyword evidence="1" id="KW-0812">Transmembrane</keyword>
<keyword evidence="1" id="KW-1133">Transmembrane helix</keyword>
<evidence type="ECO:0000313" key="3">
    <source>
        <dbReference type="Proteomes" id="UP000566995"/>
    </source>
</evidence>
<evidence type="ECO:0000256" key="1">
    <source>
        <dbReference type="SAM" id="Phobius"/>
    </source>
</evidence>
<proteinExistence type="predicted"/>
<dbReference type="AlphaFoldDB" id="A0A7W7KF64"/>
<name>A0A7W7KF64_PSENT</name>
<keyword evidence="1" id="KW-0472">Membrane</keyword>
<comment type="caution">
    <text evidence="2">The sequence shown here is derived from an EMBL/GenBank/DDBJ whole genome shotgun (WGS) entry which is preliminary data.</text>
</comment>
<protein>
    <submittedName>
        <fullName evidence="2">Putative membrane protein YGL010W</fullName>
    </submittedName>
</protein>
<dbReference type="EMBL" id="JACHLI010000001">
    <property type="protein sequence ID" value="MBB4861702.1"/>
    <property type="molecule type" value="Genomic_DNA"/>
</dbReference>